<reference evidence="1 2" key="1">
    <citation type="journal article" date="2020" name="Nature">
        <title>Six reference-quality genomes reveal evolution of bat adaptations.</title>
        <authorList>
            <person name="Jebb D."/>
            <person name="Huang Z."/>
            <person name="Pippel M."/>
            <person name="Hughes G.M."/>
            <person name="Lavrichenko K."/>
            <person name="Devanna P."/>
            <person name="Winkler S."/>
            <person name="Jermiin L.S."/>
            <person name="Skirmuntt E.C."/>
            <person name="Katzourakis A."/>
            <person name="Burkitt-Gray L."/>
            <person name="Ray D.A."/>
            <person name="Sullivan K.A.M."/>
            <person name="Roscito J.G."/>
            <person name="Kirilenko B.M."/>
            <person name="Davalos L.M."/>
            <person name="Corthals A.P."/>
            <person name="Power M.L."/>
            <person name="Jones G."/>
            <person name="Ransome R.D."/>
            <person name="Dechmann D.K.N."/>
            <person name="Locatelli A.G."/>
            <person name="Puechmaille S.J."/>
            <person name="Fedrigo O."/>
            <person name="Jarvis E.D."/>
            <person name="Hiller M."/>
            <person name="Vernes S.C."/>
            <person name="Myers E.W."/>
            <person name="Teeling E.C."/>
        </authorList>
    </citation>
    <scope>NUCLEOTIDE SEQUENCE [LARGE SCALE GENOMIC DNA]</scope>
    <source>
        <strain evidence="1">Bat1K_MPI-CBG_1</strain>
    </source>
</reference>
<gene>
    <name evidence="1" type="ORF">HJG60_009676</name>
</gene>
<dbReference type="EMBL" id="JABVXQ010000002">
    <property type="protein sequence ID" value="KAF6125131.1"/>
    <property type="molecule type" value="Genomic_DNA"/>
</dbReference>
<name>A0A834BBX9_9CHIR</name>
<proteinExistence type="predicted"/>
<accession>A0A834BBX9</accession>
<evidence type="ECO:0000313" key="2">
    <source>
        <dbReference type="Proteomes" id="UP000664940"/>
    </source>
</evidence>
<sequence length="215" mass="23389">MSSAEQYVIIRSQAPWPRKKGLPSELILSVRLQGACLTHFRCSRSARTMDKLITNHAYLFIKQGLGEIQRGNTVLTSFNLQSVIKRNTAARLQKRCLGSAFLLVPTDPSSRGHCQPHAGSGHHFSASRCSPAARDFGQVPSPARVSASSSVKWVRAPLASGVSLRQGRQATAVRRLFQDPARSCVVKACPLPSSSVLARHGLPLQQRPRGPLHGL</sequence>
<protein>
    <submittedName>
        <fullName evidence="1">Uncharacterized protein</fullName>
    </submittedName>
</protein>
<evidence type="ECO:0000313" key="1">
    <source>
        <dbReference type="EMBL" id="KAF6125131.1"/>
    </source>
</evidence>
<dbReference type="AlphaFoldDB" id="A0A834BBX9"/>
<organism evidence="1 2">
    <name type="scientific">Phyllostomus discolor</name>
    <name type="common">pale spear-nosed bat</name>
    <dbReference type="NCBI Taxonomy" id="89673"/>
    <lineage>
        <taxon>Eukaryota</taxon>
        <taxon>Metazoa</taxon>
        <taxon>Chordata</taxon>
        <taxon>Craniata</taxon>
        <taxon>Vertebrata</taxon>
        <taxon>Euteleostomi</taxon>
        <taxon>Mammalia</taxon>
        <taxon>Eutheria</taxon>
        <taxon>Laurasiatheria</taxon>
        <taxon>Chiroptera</taxon>
        <taxon>Yangochiroptera</taxon>
        <taxon>Phyllostomidae</taxon>
        <taxon>Phyllostominae</taxon>
        <taxon>Phyllostomus</taxon>
    </lineage>
</organism>
<dbReference type="Proteomes" id="UP000664940">
    <property type="component" value="Unassembled WGS sequence"/>
</dbReference>
<comment type="caution">
    <text evidence="1">The sequence shown here is derived from an EMBL/GenBank/DDBJ whole genome shotgun (WGS) entry which is preliminary data.</text>
</comment>